<dbReference type="Proteomes" id="UP000812287">
    <property type="component" value="Unassembled WGS sequence"/>
</dbReference>
<evidence type="ECO:0000313" key="2">
    <source>
        <dbReference type="Proteomes" id="UP000812287"/>
    </source>
</evidence>
<dbReference type="GeneID" id="66099582"/>
<evidence type="ECO:0000313" key="1">
    <source>
        <dbReference type="EMBL" id="KAG7445329.1"/>
    </source>
</evidence>
<comment type="caution">
    <text evidence="1">The sequence shown here is derived from an EMBL/GenBank/DDBJ whole genome shotgun (WGS) entry which is preliminary data.</text>
</comment>
<sequence>MSNELIIEMEFLMIPPLMLKRFYMRLDLYLSPLEEVIDADEQYKYCNILEPPHKRPVSVALLRKMKQFWSLGPTFFDWAHGLPGVGVVPSGILYGNQAATIEEDDSDGDDSDV</sequence>
<name>A0A9P7VR18_9AGAR</name>
<dbReference type="EMBL" id="MU250537">
    <property type="protein sequence ID" value="KAG7445329.1"/>
    <property type="molecule type" value="Genomic_DNA"/>
</dbReference>
<keyword evidence="2" id="KW-1185">Reference proteome</keyword>
<accession>A0A9P7VR18</accession>
<organism evidence="1 2">
    <name type="scientific">Guyanagaster necrorhizus</name>
    <dbReference type="NCBI Taxonomy" id="856835"/>
    <lineage>
        <taxon>Eukaryota</taxon>
        <taxon>Fungi</taxon>
        <taxon>Dikarya</taxon>
        <taxon>Basidiomycota</taxon>
        <taxon>Agaricomycotina</taxon>
        <taxon>Agaricomycetes</taxon>
        <taxon>Agaricomycetidae</taxon>
        <taxon>Agaricales</taxon>
        <taxon>Marasmiineae</taxon>
        <taxon>Physalacriaceae</taxon>
        <taxon>Guyanagaster</taxon>
    </lineage>
</organism>
<dbReference type="RefSeq" id="XP_043038829.1">
    <property type="nucleotide sequence ID" value="XM_043177295.1"/>
</dbReference>
<protein>
    <submittedName>
        <fullName evidence="1">Uncharacterized protein</fullName>
    </submittedName>
</protein>
<dbReference type="OrthoDB" id="3270019at2759"/>
<reference evidence="1" key="1">
    <citation type="submission" date="2020-11" db="EMBL/GenBank/DDBJ databases">
        <title>Adaptations for nitrogen fixation in a non-lichenized fungal sporocarp promotes dispersal by wood-feeding termites.</title>
        <authorList>
            <consortium name="DOE Joint Genome Institute"/>
            <person name="Koch R.A."/>
            <person name="Yoon G."/>
            <person name="Arayal U."/>
            <person name="Lail K."/>
            <person name="Amirebrahimi M."/>
            <person name="Labutti K."/>
            <person name="Lipzen A."/>
            <person name="Riley R."/>
            <person name="Barry K."/>
            <person name="Henrissat B."/>
            <person name="Grigoriev I.V."/>
            <person name="Herr J.R."/>
            <person name="Aime M.C."/>
        </authorList>
    </citation>
    <scope>NUCLEOTIDE SEQUENCE</scope>
    <source>
        <strain evidence="1">MCA 3950</strain>
    </source>
</reference>
<proteinExistence type="predicted"/>
<gene>
    <name evidence="1" type="ORF">BT62DRAFT_1007042</name>
</gene>
<dbReference type="AlphaFoldDB" id="A0A9P7VR18"/>